<feature type="region of interest" description="Disordered" evidence="1">
    <location>
        <begin position="122"/>
        <end position="165"/>
    </location>
</feature>
<dbReference type="AlphaFoldDB" id="A0A5P2CV14"/>
<organism evidence="4 5">
    <name type="scientific">Streptomyces venezuelae</name>
    <dbReference type="NCBI Taxonomy" id="54571"/>
    <lineage>
        <taxon>Bacteria</taxon>
        <taxon>Bacillati</taxon>
        <taxon>Actinomycetota</taxon>
        <taxon>Actinomycetes</taxon>
        <taxon>Kitasatosporales</taxon>
        <taxon>Streptomycetaceae</taxon>
        <taxon>Streptomyces</taxon>
    </lineage>
</organism>
<accession>A0A5P2CV14</accession>
<name>A0A5P2CV14_STRVZ</name>
<keyword evidence="2" id="KW-0472">Membrane</keyword>
<evidence type="ECO:0000313" key="5">
    <source>
        <dbReference type="Proteomes" id="UP000325211"/>
    </source>
</evidence>
<gene>
    <name evidence="4" type="ORF">DEJ50_01660</name>
</gene>
<sequence>MLPVLAGALALGVPAPAAAHGDTLKVVVTGHREGHVTTQVTWENDGDPVEGPVAATVNAVSGDGTRTAGPWKLVRDGGTGGADGTAWSTAEALPAGQWKVTVEAGFPGLGRGERELTVTAPGPVAAPAAPAPAAPAAPASAAPSTPPAAPPPSEPGRAAAQEADGGGSRWIAVAGVGVAALAGAGIGLWVRRSRERRRRLG</sequence>
<keyword evidence="2" id="KW-1133">Transmembrane helix</keyword>
<keyword evidence="3" id="KW-0732">Signal</keyword>
<reference evidence="4 5" key="1">
    <citation type="submission" date="2018-05" db="EMBL/GenBank/DDBJ databases">
        <title>Streptomyces venezuelae.</title>
        <authorList>
            <person name="Kim W."/>
            <person name="Lee N."/>
            <person name="Cho B.-K."/>
        </authorList>
    </citation>
    <scope>NUCLEOTIDE SEQUENCE [LARGE SCALE GENOMIC DNA]</scope>
    <source>
        <strain evidence="4 5">ATCC 21782</strain>
    </source>
</reference>
<feature type="chain" id="PRO_5025015009" evidence="3">
    <location>
        <begin position="20"/>
        <end position="201"/>
    </location>
</feature>
<keyword evidence="2" id="KW-0812">Transmembrane</keyword>
<proteinExistence type="predicted"/>
<feature type="compositionally biased region" description="Pro residues" evidence="1">
    <location>
        <begin position="144"/>
        <end position="154"/>
    </location>
</feature>
<feature type="signal peptide" evidence="3">
    <location>
        <begin position="1"/>
        <end position="19"/>
    </location>
</feature>
<evidence type="ECO:0000256" key="1">
    <source>
        <dbReference type="SAM" id="MobiDB-lite"/>
    </source>
</evidence>
<evidence type="ECO:0000256" key="2">
    <source>
        <dbReference type="SAM" id="Phobius"/>
    </source>
</evidence>
<dbReference type="EMBL" id="CP029190">
    <property type="protein sequence ID" value="QES46752.1"/>
    <property type="molecule type" value="Genomic_DNA"/>
</dbReference>
<protein>
    <submittedName>
        <fullName evidence="4">Uncharacterized protein</fullName>
    </submittedName>
</protein>
<dbReference type="Proteomes" id="UP000325211">
    <property type="component" value="Chromosome"/>
</dbReference>
<evidence type="ECO:0000256" key="3">
    <source>
        <dbReference type="SAM" id="SignalP"/>
    </source>
</evidence>
<evidence type="ECO:0000313" key="4">
    <source>
        <dbReference type="EMBL" id="QES46752.1"/>
    </source>
</evidence>
<feature type="transmembrane region" description="Helical" evidence="2">
    <location>
        <begin position="170"/>
        <end position="190"/>
    </location>
</feature>